<feature type="region of interest" description="Disordered" evidence="1">
    <location>
        <begin position="39"/>
        <end position="68"/>
    </location>
</feature>
<keyword evidence="3" id="KW-1185">Reference proteome</keyword>
<gene>
    <name evidence="2" type="ORF">NHX12_010811</name>
</gene>
<organism evidence="2 3">
    <name type="scientific">Muraenolepis orangiensis</name>
    <name type="common">Patagonian moray cod</name>
    <dbReference type="NCBI Taxonomy" id="630683"/>
    <lineage>
        <taxon>Eukaryota</taxon>
        <taxon>Metazoa</taxon>
        <taxon>Chordata</taxon>
        <taxon>Craniata</taxon>
        <taxon>Vertebrata</taxon>
        <taxon>Euteleostomi</taxon>
        <taxon>Actinopterygii</taxon>
        <taxon>Neopterygii</taxon>
        <taxon>Teleostei</taxon>
        <taxon>Neoteleostei</taxon>
        <taxon>Acanthomorphata</taxon>
        <taxon>Zeiogadaria</taxon>
        <taxon>Gadariae</taxon>
        <taxon>Gadiformes</taxon>
        <taxon>Muraenolepidoidei</taxon>
        <taxon>Muraenolepididae</taxon>
        <taxon>Muraenolepis</taxon>
    </lineage>
</organism>
<dbReference type="Proteomes" id="UP001148018">
    <property type="component" value="Unassembled WGS sequence"/>
</dbReference>
<protein>
    <submittedName>
        <fullName evidence="2">Uncharacterized protein</fullName>
    </submittedName>
</protein>
<evidence type="ECO:0000313" key="2">
    <source>
        <dbReference type="EMBL" id="KAJ3587213.1"/>
    </source>
</evidence>
<reference evidence="2" key="1">
    <citation type="submission" date="2022-07" db="EMBL/GenBank/DDBJ databases">
        <title>Chromosome-level genome of Muraenolepis orangiensis.</title>
        <authorList>
            <person name="Kim J."/>
        </authorList>
    </citation>
    <scope>NUCLEOTIDE SEQUENCE</scope>
    <source>
        <strain evidence="2">KU_S4_2022</strain>
        <tissue evidence="2">Muscle</tissue>
    </source>
</reference>
<name>A0A9Q0DEX9_9TELE</name>
<evidence type="ECO:0000256" key="1">
    <source>
        <dbReference type="SAM" id="MobiDB-lite"/>
    </source>
</evidence>
<sequence>MREEEDLSRYEEEQACSLREMMEDDPPQGLPLVSEPLVSEPLVSEPRTPGFRTPGFRTPGFLEHGERR</sequence>
<dbReference type="EMBL" id="JANIIK010000116">
    <property type="protein sequence ID" value="KAJ3587213.1"/>
    <property type="molecule type" value="Genomic_DNA"/>
</dbReference>
<comment type="caution">
    <text evidence="2">The sequence shown here is derived from an EMBL/GenBank/DDBJ whole genome shotgun (WGS) entry which is preliminary data.</text>
</comment>
<proteinExistence type="predicted"/>
<evidence type="ECO:0000313" key="3">
    <source>
        <dbReference type="Proteomes" id="UP001148018"/>
    </source>
</evidence>
<accession>A0A9Q0DEX9</accession>
<dbReference type="AlphaFoldDB" id="A0A9Q0DEX9"/>